<evidence type="ECO:0000313" key="2">
    <source>
        <dbReference type="Proteomes" id="UP001152795"/>
    </source>
</evidence>
<dbReference type="Proteomes" id="UP001152795">
    <property type="component" value="Unassembled WGS sequence"/>
</dbReference>
<sequence>MSQDTVITKAVFEEILDKKLAEKLKPIDQMMSIMDNLKKSVKFLGDKFDSTIRKVEEIEVKCDANVKENKCLKMEVLRLSNIIRQHDEEINNFQQYSRRHCVEIAGLPVEPDEDTNALTIKVGSLMGVHIDEKIFQSATDCRIKLKMKPTAQG</sequence>
<dbReference type="EMBL" id="CACRXK020014614">
    <property type="protein sequence ID" value="CAB4027122.1"/>
    <property type="molecule type" value="Genomic_DNA"/>
</dbReference>
<evidence type="ECO:0000313" key="1">
    <source>
        <dbReference type="EMBL" id="CAB4027122.1"/>
    </source>
</evidence>
<dbReference type="AlphaFoldDB" id="A0A6S7KIE8"/>
<name>A0A6S7KIE8_PARCT</name>
<protein>
    <submittedName>
        <fullName evidence="1">Uncharacterized protein</fullName>
    </submittedName>
</protein>
<dbReference type="OrthoDB" id="7351105at2759"/>
<reference evidence="1" key="1">
    <citation type="submission" date="2020-04" db="EMBL/GenBank/DDBJ databases">
        <authorList>
            <person name="Alioto T."/>
            <person name="Alioto T."/>
            <person name="Gomez Garrido J."/>
        </authorList>
    </citation>
    <scope>NUCLEOTIDE SEQUENCE</scope>
    <source>
        <strain evidence="1">A484AB</strain>
    </source>
</reference>
<proteinExistence type="predicted"/>
<gene>
    <name evidence="1" type="ORF">PACLA_8A045973</name>
</gene>
<accession>A0A6S7KIE8</accession>
<keyword evidence="2" id="KW-1185">Reference proteome</keyword>
<comment type="caution">
    <text evidence="1">The sequence shown here is derived from an EMBL/GenBank/DDBJ whole genome shotgun (WGS) entry which is preliminary data.</text>
</comment>
<organism evidence="1 2">
    <name type="scientific">Paramuricea clavata</name>
    <name type="common">Red gorgonian</name>
    <name type="synonym">Violescent sea-whip</name>
    <dbReference type="NCBI Taxonomy" id="317549"/>
    <lineage>
        <taxon>Eukaryota</taxon>
        <taxon>Metazoa</taxon>
        <taxon>Cnidaria</taxon>
        <taxon>Anthozoa</taxon>
        <taxon>Octocorallia</taxon>
        <taxon>Malacalcyonacea</taxon>
        <taxon>Plexauridae</taxon>
        <taxon>Paramuricea</taxon>
    </lineage>
</organism>